<evidence type="ECO:0000313" key="2">
    <source>
        <dbReference type="EMBL" id="KAF9589444.1"/>
    </source>
</evidence>
<dbReference type="EMBL" id="JADFTS010000009">
    <property type="protein sequence ID" value="KAF9589444.1"/>
    <property type="molecule type" value="Genomic_DNA"/>
</dbReference>
<keyword evidence="3" id="KW-1185">Reference proteome</keyword>
<keyword evidence="1" id="KW-0175">Coiled coil</keyword>
<organism evidence="2 3">
    <name type="scientific">Coptis chinensis</name>
    <dbReference type="NCBI Taxonomy" id="261450"/>
    <lineage>
        <taxon>Eukaryota</taxon>
        <taxon>Viridiplantae</taxon>
        <taxon>Streptophyta</taxon>
        <taxon>Embryophyta</taxon>
        <taxon>Tracheophyta</taxon>
        <taxon>Spermatophyta</taxon>
        <taxon>Magnoliopsida</taxon>
        <taxon>Ranunculales</taxon>
        <taxon>Ranunculaceae</taxon>
        <taxon>Coptidoideae</taxon>
        <taxon>Coptis</taxon>
    </lineage>
</organism>
<evidence type="ECO:0000256" key="1">
    <source>
        <dbReference type="SAM" id="Coils"/>
    </source>
</evidence>
<gene>
    <name evidence="2" type="ORF">IFM89_023762</name>
</gene>
<accession>A0A835GZ35</accession>
<dbReference type="AlphaFoldDB" id="A0A835GZ35"/>
<sequence length="369" mass="43013">MALLKTLSSSHHLYTFLKHQHPSLCSRNSLHSPSSIFISNVPESITTSKYPIPFSLFQRKITSCAELVCREVTEDLKPDVKMKNEKEMKKEKFPIDLKLMEIDELKKKVRKLEMEVRSMKTKKKEMKSEEQPRVQLKGIRLSSLFECKTNNKQYVNVKKISGNKPIVPKEMQVSSNVECTKQEQKVSRNVKSKRLKKDEPMFKDIWPEMRLFANRLYEECYLNELNFLRKKEFDLCTLGNRNYREFLRFAAEKFGRDHQEIAKWLSGRDLKKVALFGCPSVDKKSVFAAKKLRHFFNIQEDIVCRGCKLNSSCKFVNKTAWDKTSNLNLADALRTLTSYSLDLTLQLAIPNEVKVSISKLLKEVVDLNQ</sequence>
<name>A0A835GZ35_9MAGN</name>
<evidence type="ECO:0000313" key="3">
    <source>
        <dbReference type="Proteomes" id="UP000631114"/>
    </source>
</evidence>
<protein>
    <submittedName>
        <fullName evidence="2">Uncharacterized protein</fullName>
    </submittedName>
</protein>
<proteinExistence type="predicted"/>
<comment type="caution">
    <text evidence="2">The sequence shown here is derived from an EMBL/GenBank/DDBJ whole genome shotgun (WGS) entry which is preliminary data.</text>
</comment>
<dbReference type="Proteomes" id="UP000631114">
    <property type="component" value="Unassembled WGS sequence"/>
</dbReference>
<feature type="coiled-coil region" evidence="1">
    <location>
        <begin position="95"/>
        <end position="129"/>
    </location>
</feature>
<reference evidence="2 3" key="1">
    <citation type="submission" date="2020-10" db="EMBL/GenBank/DDBJ databases">
        <title>The Coptis chinensis genome and diversification of protoberbering-type alkaloids.</title>
        <authorList>
            <person name="Wang B."/>
            <person name="Shu S."/>
            <person name="Song C."/>
            <person name="Liu Y."/>
        </authorList>
    </citation>
    <scope>NUCLEOTIDE SEQUENCE [LARGE SCALE GENOMIC DNA]</scope>
    <source>
        <strain evidence="2">HL-2020</strain>
        <tissue evidence="2">Leaf</tissue>
    </source>
</reference>
<dbReference type="OrthoDB" id="974159at2759"/>